<accession>U1N938</accession>
<sequence>MIRGLDYARGRPGGKAIKEAGYQFAVRYLTDGGPSLPGKQLTADEAADLRAHGIEIVTCWETTADRMLGGYQAGVLDAQAAKQHIARLNGPQDRPVYFCCDFDATPEQQEAINDYLRGAASVVGFDRVGIYGGYWPLSRAKQAGLANWFWQTEAWSGTNRLVGRQLHQRIGFVDVGGVQCGVDEALADDYGQWGAPAEVAPLPPEQPPDYPRLAWEQLVGPDGGGWPQLGHKSVVAFLAELRADHDRAVEAISAALTQLLQEDEP</sequence>
<evidence type="ECO:0000313" key="2">
    <source>
        <dbReference type="EMBL" id="ERG69323.1"/>
    </source>
</evidence>
<name>U1N938_SEGRC</name>
<reference evidence="2 3" key="1">
    <citation type="journal article" date="2011" name="Stand. Genomic Sci.">
        <title>High quality draft genome sequence of Segniliparus rugosus CDC 945(T)= (ATCC BAA-974(T)).</title>
        <authorList>
            <person name="Earl A.M."/>
            <person name="Desjardins C.A."/>
            <person name="Fitzgerald M.G."/>
            <person name="Arachchi H.M."/>
            <person name="Zeng Q."/>
            <person name="Mehta T."/>
            <person name="Griggs A."/>
            <person name="Birren B.W."/>
            <person name="Toney N.C."/>
            <person name="Carr J."/>
            <person name="Posey J."/>
            <person name="Butler W.R."/>
        </authorList>
    </citation>
    <scope>NUCLEOTIDE SEQUENCE [LARGE SCALE GENOMIC DNA]</scope>
    <source>
        <strain evidence="3">ATCC BAA-974 / DSM 45345 / CCUG 50838 / CIP 108380 / JCM 13579 / CDC 945</strain>
    </source>
</reference>
<dbReference type="InterPro" id="IPR017853">
    <property type="entry name" value="GH"/>
</dbReference>
<evidence type="ECO:0000259" key="1">
    <source>
        <dbReference type="Pfam" id="PF08924"/>
    </source>
</evidence>
<organism evidence="2 3">
    <name type="scientific">Segniliparus rugosus (strain ATCC BAA-974 / DSM 45345 / CCUG 50838 / CIP 108380 / JCM 13579 / CDC 945)</name>
    <dbReference type="NCBI Taxonomy" id="679197"/>
    <lineage>
        <taxon>Bacteria</taxon>
        <taxon>Bacillati</taxon>
        <taxon>Actinomycetota</taxon>
        <taxon>Actinomycetes</taxon>
        <taxon>Mycobacteriales</taxon>
        <taxon>Segniliparaceae</taxon>
        <taxon>Segniliparus</taxon>
    </lineage>
</organism>
<dbReference type="Pfam" id="PF08924">
    <property type="entry name" value="Rv2525c_GlyHyd-like"/>
    <property type="match status" value="1"/>
</dbReference>
<dbReference type="eggNOG" id="COG5632">
    <property type="taxonomic scope" value="Bacteria"/>
</dbReference>
<evidence type="ECO:0000313" key="3">
    <source>
        <dbReference type="Proteomes" id="UP000004816"/>
    </source>
</evidence>
<dbReference type="Proteomes" id="UP000004816">
    <property type="component" value="Unassembled WGS sequence"/>
</dbReference>
<keyword evidence="3" id="KW-1185">Reference proteome</keyword>
<dbReference type="Gene3D" id="3.20.20.80">
    <property type="entry name" value="Glycosidases"/>
    <property type="match status" value="1"/>
</dbReference>
<proteinExistence type="predicted"/>
<dbReference type="EMBL" id="ACZI02000002">
    <property type="protein sequence ID" value="ERG69323.1"/>
    <property type="molecule type" value="Genomic_DNA"/>
</dbReference>
<dbReference type="InterPro" id="IPR015020">
    <property type="entry name" value="Rv2525c-like_Glyco_Hydro-like"/>
</dbReference>
<comment type="caution">
    <text evidence="2">The sequence shown here is derived from an EMBL/GenBank/DDBJ whole genome shotgun (WGS) entry which is preliminary data.</text>
</comment>
<dbReference type="AlphaFoldDB" id="U1N938"/>
<dbReference type="RefSeq" id="WP_021030337.1">
    <property type="nucleotide sequence ID" value="NZ_KI391953.1"/>
</dbReference>
<dbReference type="HOGENOM" id="CLU_949691_0_0_11"/>
<dbReference type="STRING" id="679197.HMPREF9336_04214"/>
<feature type="domain" description="Rv2525c-like glycoside hydrolase-like" evidence="1">
    <location>
        <begin position="15"/>
        <end position="183"/>
    </location>
</feature>
<dbReference type="SUPFAM" id="SSF51445">
    <property type="entry name" value="(Trans)glycosidases"/>
    <property type="match status" value="1"/>
</dbReference>
<protein>
    <recommendedName>
        <fullName evidence="1">Rv2525c-like glycoside hydrolase-like domain-containing protein</fullName>
    </recommendedName>
</protein>
<gene>
    <name evidence="2" type="ORF">HMPREF9336_04214</name>
</gene>